<name>A0A378SK42_9MYCO</name>
<organism evidence="5 6">
    <name type="scientific">Mycolicibacterium gilvum</name>
    <dbReference type="NCBI Taxonomy" id="1804"/>
    <lineage>
        <taxon>Bacteria</taxon>
        <taxon>Bacillati</taxon>
        <taxon>Actinomycetota</taxon>
        <taxon>Actinomycetes</taxon>
        <taxon>Mycobacteriales</taxon>
        <taxon>Mycobacteriaceae</taxon>
        <taxon>Mycolicibacterium</taxon>
    </lineage>
</organism>
<dbReference type="Proteomes" id="UP000254291">
    <property type="component" value="Unassembled WGS sequence"/>
</dbReference>
<accession>A0A378SK42</accession>
<gene>
    <name evidence="5" type="primary">hmuV</name>
    <name evidence="5" type="ORF">NCTC10742_02430</name>
</gene>
<dbReference type="PROSITE" id="PS00211">
    <property type="entry name" value="ABC_TRANSPORTER_1"/>
    <property type="match status" value="1"/>
</dbReference>
<keyword evidence="1" id="KW-0813">Transport</keyword>
<dbReference type="CDD" id="cd03214">
    <property type="entry name" value="ABC_Iron-Siderophores_B12_Hemin"/>
    <property type="match status" value="1"/>
</dbReference>
<dbReference type="PROSITE" id="PS50893">
    <property type="entry name" value="ABC_TRANSPORTER_2"/>
    <property type="match status" value="1"/>
</dbReference>
<dbReference type="Pfam" id="PF00005">
    <property type="entry name" value="ABC_tran"/>
    <property type="match status" value="1"/>
</dbReference>
<dbReference type="InterPro" id="IPR003439">
    <property type="entry name" value="ABC_transporter-like_ATP-bd"/>
</dbReference>
<feature type="domain" description="ABC transporter" evidence="4">
    <location>
        <begin position="6"/>
        <end position="238"/>
    </location>
</feature>
<dbReference type="GO" id="GO:0005524">
    <property type="term" value="F:ATP binding"/>
    <property type="evidence" value="ECO:0007669"/>
    <property type="project" value="UniProtKB-KW"/>
</dbReference>
<dbReference type="InterPro" id="IPR017871">
    <property type="entry name" value="ABC_transporter-like_CS"/>
</dbReference>
<proteinExistence type="predicted"/>
<dbReference type="FunFam" id="3.40.50.300:FF:000134">
    <property type="entry name" value="Iron-enterobactin ABC transporter ATP-binding protein"/>
    <property type="match status" value="1"/>
</dbReference>
<evidence type="ECO:0000313" key="6">
    <source>
        <dbReference type="Proteomes" id="UP000254291"/>
    </source>
</evidence>
<dbReference type="RefSeq" id="WP_115327283.1">
    <property type="nucleotide sequence ID" value="NZ_JACKST010000002.1"/>
</dbReference>
<dbReference type="Gene3D" id="3.40.50.300">
    <property type="entry name" value="P-loop containing nucleotide triphosphate hydrolases"/>
    <property type="match status" value="1"/>
</dbReference>
<evidence type="ECO:0000259" key="4">
    <source>
        <dbReference type="PROSITE" id="PS50893"/>
    </source>
</evidence>
<evidence type="ECO:0000313" key="5">
    <source>
        <dbReference type="EMBL" id="STZ43209.1"/>
    </source>
</evidence>
<evidence type="ECO:0000256" key="3">
    <source>
        <dbReference type="ARBA" id="ARBA00022840"/>
    </source>
</evidence>
<dbReference type="SMART" id="SM00382">
    <property type="entry name" value="AAA"/>
    <property type="match status" value="1"/>
</dbReference>
<keyword evidence="3" id="KW-0067">ATP-binding</keyword>
<sequence>MTAARLSTAGLCVDLGGRRIVEDVSMDVPAGRVVGIVGPNGCGKSTLLRTLGGILRPASGVVSIDGTDIATLGARQLARTVAAVLQDSAGDFDLRVRDVVLMGRSPYKRMFEGDNASDIRIVGDSLALVDVAHLEDRPFPLLSGGERRRVLVARALAQQPRLLLMDEPTNHLDVRHTFDVLALPATLGVTAVIALHDLNLAAQYCDVIHVLRNGRQVAAGSPADVLTAEMLGDVWEVSATVQRHPDTGRPHIYFDPRRRVTEESRSG</sequence>
<dbReference type="PANTHER" id="PTHR42794">
    <property type="entry name" value="HEMIN IMPORT ATP-BINDING PROTEIN HMUV"/>
    <property type="match status" value="1"/>
</dbReference>
<reference evidence="5 6" key="1">
    <citation type="submission" date="2018-06" db="EMBL/GenBank/DDBJ databases">
        <authorList>
            <consortium name="Pathogen Informatics"/>
            <person name="Doyle S."/>
        </authorList>
    </citation>
    <scope>NUCLEOTIDE SEQUENCE [LARGE SCALE GENOMIC DNA]</scope>
    <source>
        <strain evidence="5 6">NCTC10742</strain>
    </source>
</reference>
<evidence type="ECO:0000256" key="1">
    <source>
        <dbReference type="ARBA" id="ARBA00022448"/>
    </source>
</evidence>
<protein>
    <submittedName>
        <fullName evidence="5">ABC transporter-like protein</fullName>
        <ecNumber evidence="5">3.6.3.-</ecNumber>
    </submittedName>
</protein>
<evidence type="ECO:0000256" key="2">
    <source>
        <dbReference type="ARBA" id="ARBA00022741"/>
    </source>
</evidence>
<dbReference type="AlphaFoldDB" id="A0A378SK42"/>
<keyword evidence="2" id="KW-0547">Nucleotide-binding</keyword>
<dbReference type="EMBL" id="UGQM01000001">
    <property type="protein sequence ID" value="STZ43209.1"/>
    <property type="molecule type" value="Genomic_DNA"/>
</dbReference>
<dbReference type="GO" id="GO:0016887">
    <property type="term" value="F:ATP hydrolysis activity"/>
    <property type="evidence" value="ECO:0007669"/>
    <property type="project" value="InterPro"/>
</dbReference>
<dbReference type="InterPro" id="IPR027417">
    <property type="entry name" value="P-loop_NTPase"/>
</dbReference>
<dbReference type="PANTHER" id="PTHR42794:SF2">
    <property type="entry name" value="ABC TRANSPORTER ATP-BINDING PROTEIN"/>
    <property type="match status" value="1"/>
</dbReference>
<keyword evidence="5" id="KW-0378">Hydrolase</keyword>
<dbReference type="EC" id="3.6.3.-" evidence="5"/>
<dbReference type="InterPro" id="IPR003593">
    <property type="entry name" value="AAA+_ATPase"/>
</dbReference>
<dbReference type="SUPFAM" id="SSF52540">
    <property type="entry name" value="P-loop containing nucleoside triphosphate hydrolases"/>
    <property type="match status" value="1"/>
</dbReference>